<reference evidence="4" key="1">
    <citation type="submission" date="2025-08" db="UniProtKB">
        <authorList>
            <consortium name="RefSeq"/>
        </authorList>
    </citation>
    <scope>IDENTIFICATION</scope>
    <source>
        <tissue evidence="4">Whole body</tissue>
    </source>
</reference>
<keyword evidence="4" id="KW-0418">Kinase</keyword>
<evidence type="ECO:0000313" key="4">
    <source>
        <dbReference type="RefSeq" id="XP_025419798.1"/>
    </source>
</evidence>
<keyword evidence="2" id="KW-0732">Signal</keyword>
<dbReference type="GeneID" id="112690092"/>
<feature type="signal peptide" evidence="2">
    <location>
        <begin position="1"/>
        <end position="21"/>
    </location>
</feature>
<gene>
    <name evidence="4" type="primary">LOC112690092</name>
</gene>
<dbReference type="OrthoDB" id="6627657at2759"/>
<name>A0A8B8GA80_9HEMI</name>
<keyword evidence="3" id="KW-1185">Reference proteome</keyword>
<evidence type="ECO:0000313" key="3">
    <source>
        <dbReference type="Proteomes" id="UP000694846"/>
    </source>
</evidence>
<accession>A0A8B8GA80</accession>
<evidence type="ECO:0000256" key="2">
    <source>
        <dbReference type="SAM" id="SignalP"/>
    </source>
</evidence>
<dbReference type="RefSeq" id="XP_025419798.1">
    <property type="nucleotide sequence ID" value="XM_025564013.1"/>
</dbReference>
<feature type="region of interest" description="Disordered" evidence="1">
    <location>
        <begin position="313"/>
        <end position="334"/>
    </location>
</feature>
<dbReference type="AlphaFoldDB" id="A0A8B8GA80"/>
<feature type="chain" id="PRO_5034885225" evidence="2">
    <location>
        <begin position="22"/>
        <end position="334"/>
    </location>
</feature>
<organism evidence="3 4">
    <name type="scientific">Sipha flava</name>
    <name type="common">yellow sugarcane aphid</name>
    <dbReference type="NCBI Taxonomy" id="143950"/>
    <lineage>
        <taxon>Eukaryota</taxon>
        <taxon>Metazoa</taxon>
        <taxon>Ecdysozoa</taxon>
        <taxon>Arthropoda</taxon>
        <taxon>Hexapoda</taxon>
        <taxon>Insecta</taxon>
        <taxon>Pterygota</taxon>
        <taxon>Neoptera</taxon>
        <taxon>Paraneoptera</taxon>
        <taxon>Hemiptera</taxon>
        <taxon>Sternorrhyncha</taxon>
        <taxon>Aphidomorpha</taxon>
        <taxon>Aphidoidea</taxon>
        <taxon>Aphididae</taxon>
        <taxon>Sipha</taxon>
    </lineage>
</organism>
<protein>
    <submittedName>
        <fullName evidence="4">Probable serine/threonine-protein kinase DDB_G0280133</fullName>
    </submittedName>
</protein>
<dbReference type="GO" id="GO:0016301">
    <property type="term" value="F:kinase activity"/>
    <property type="evidence" value="ECO:0007669"/>
    <property type="project" value="UniProtKB-KW"/>
</dbReference>
<feature type="compositionally biased region" description="Low complexity" evidence="1">
    <location>
        <begin position="118"/>
        <end position="134"/>
    </location>
</feature>
<keyword evidence="4" id="KW-0808">Transferase</keyword>
<sequence>MEHYRWTSLLFFAVVLHSATPFKIPGLSSGSRSPPASNKAAGSSHKGADGGEYVGPVFIIRELNKETGEYDAFITTGGIQEVKPPHPHHQQHPNHQQHPYEQHQNQYHPNPQYPHVKQPSPQQHPNLQQQQDQQLVAAKETEDSEYFGVLVTAETVKALNHPKSAYINVSVSVLLTATSSRMPWLLVLHRKDYPHLFEYQQQQKPGSQDQLPQPGIPGMQVPQRRRYYSERQRRGLYSRTTPQNQGRWAQGYQDEDEEQERITPVLFERELLSTICYNFAQDTDAAAGLGARLDRTGPFFDANAYAAAVAPTTQSAAQPSVPENLPMDIPKRVS</sequence>
<feature type="compositionally biased region" description="Low complexity" evidence="1">
    <location>
        <begin position="93"/>
        <end position="109"/>
    </location>
</feature>
<feature type="region of interest" description="Disordered" evidence="1">
    <location>
        <begin position="25"/>
        <end position="51"/>
    </location>
</feature>
<proteinExistence type="predicted"/>
<evidence type="ECO:0000256" key="1">
    <source>
        <dbReference type="SAM" id="MobiDB-lite"/>
    </source>
</evidence>
<feature type="region of interest" description="Disordered" evidence="1">
    <location>
        <begin position="79"/>
        <end position="139"/>
    </location>
</feature>
<dbReference type="Proteomes" id="UP000694846">
    <property type="component" value="Unplaced"/>
</dbReference>